<keyword evidence="2" id="KW-1185">Reference proteome</keyword>
<proteinExistence type="predicted"/>
<name>A0A4R6RWJ7_LABRH</name>
<gene>
    <name evidence="1" type="ORF">EV186_11066</name>
</gene>
<evidence type="ECO:0000313" key="2">
    <source>
        <dbReference type="Proteomes" id="UP000295444"/>
    </source>
</evidence>
<dbReference type="OrthoDB" id="3699488at2"/>
<dbReference type="Proteomes" id="UP000295444">
    <property type="component" value="Unassembled WGS sequence"/>
</dbReference>
<comment type="caution">
    <text evidence="1">The sequence shown here is derived from an EMBL/GenBank/DDBJ whole genome shotgun (WGS) entry which is preliminary data.</text>
</comment>
<reference evidence="1 2" key="1">
    <citation type="submission" date="2019-03" db="EMBL/GenBank/DDBJ databases">
        <title>Genomic Encyclopedia of Type Strains, Phase IV (KMG-IV): sequencing the most valuable type-strain genomes for metagenomic binning, comparative biology and taxonomic classification.</title>
        <authorList>
            <person name="Goeker M."/>
        </authorList>
    </citation>
    <scope>NUCLEOTIDE SEQUENCE [LARGE SCALE GENOMIC DNA]</scope>
    <source>
        <strain evidence="1 2">DSM 45361</strain>
    </source>
</reference>
<dbReference type="AlphaFoldDB" id="A0A4R6RWJ7"/>
<evidence type="ECO:0008006" key="3">
    <source>
        <dbReference type="Google" id="ProtNLM"/>
    </source>
</evidence>
<accession>A0A4R6RWJ7</accession>
<protein>
    <recommendedName>
        <fullName evidence="3">Antitoxin VbhA domain-containing protein</fullName>
    </recommendedName>
</protein>
<evidence type="ECO:0000313" key="1">
    <source>
        <dbReference type="EMBL" id="TDP90526.1"/>
    </source>
</evidence>
<dbReference type="RefSeq" id="WP_133854058.1">
    <property type="nucleotide sequence ID" value="NZ_SNXZ01000010.1"/>
</dbReference>
<sequence length="71" mass="7750">MAEKSGPDLAELTQQYRAATAALGEARDALADGIRDAYAAGMRQADIVRGIDHEWSGEYVRKILKADRSEV</sequence>
<dbReference type="EMBL" id="SNXZ01000010">
    <property type="protein sequence ID" value="TDP90526.1"/>
    <property type="molecule type" value="Genomic_DNA"/>
</dbReference>
<organism evidence="1 2">
    <name type="scientific">Labedaea rhizosphaerae</name>
    <dbReference type="NCBI Taxonomy" id="598644"/>
    <lineage>
        <taxon>Bacteria</taxon>
        <taxon>Bacillati</taxon>
        <taxon>Actinomycetota</taxon>
        <taxon>Actinomycetes</taxon>
        <taxon>Pseudonocardiales</taxon>
        <taxon>Pseudonocardiaceae</taxon>
        <taxon>Labedaea</taxon>
    </lineage>
</organism>